<dbReference type="InterPro" id="IPR001296">
    <property type="entry name" value="Glyco_trans_1"/>
</dbReference>
<dbReference type="EMBL" id="MFGB01000005">
    <property type="protein sequence ID" value="OGF27876.1"/>
    <property type="molecule type" value="Genomic_DNA"/>
</dbReference>
<dbReference type="AlphaFoldDB" id="A0A1F5SMW7"/>
<keyword evidence="1" id="KW-0808">Transferase</keyword>
<dbReference type="GO" id="GO:0016757">
    <property type="term" value="F:glycosyltransferase activity"/>
    <property type="evidence" value="ECO:0007669"/>
    <property type="project" value="InterPro"/>
</dbReference>
<accession>A0A1F5SMW7</accession>
<evidence type="ECO:0000259" key="3">
    <source>
        <dbReference type="Pfam" id="PF13439"/>
    </source>
</evidence>
<evidence type="ECO:0000313" key="4">
    <source>
        <dbReference type="EMBL" id="OGF27876.1"/>
    </source>
</evidence>
<dbReference type="Gene3D" id="3.40.50.2000">
    <property type="entry name" value="Glycogen Phosphorylase B"/>
    <property type="match status" value="2"/>
</dbReference>
<evidence type="ECO:0000256" key="1">
    <source>
        <dbReference type="ARBA" id="ARBA00022679"/>
    </source>
</evidence>
<dbReference type="Pfam" id="PF00534">
    <property type="entry name" value="Glycos_transf_1"/>
    <property type="match status" value="1"/>
</dbReference>
<name>A0A1F5SMW7_9BACT</name>
<organism evidence="4 5">
    <name type="scientific">Candidatus Falkowbacteria bacterium RIFOXYA2_FULL_47_19</name>
    <dbReference type="NCBI Taxonomy" id="1797994"/>
    <lineage>
        <taxon>Bacteria</taxon>
        <taxon>Candidatus Falkowiibacteriota</taxon>
    </lineage>
</organism>
<comment type="caution">
    <text evidence="4">The sequence shown here is derived from an EMBL/GenBank/DDBJ whole genome shotgun (WGS) entry which is preliminary data.</text>
</comment>
<feature type="domain" description="Glycosyltransferase subfamily 4-like N-terminal" evidence="3">
    <location>
        <begin position="16"/>
        <end position="226"/>
    </location>
</feature>
<dbReference type="PANTHER" id="PTHR46401">
    <property type="entry name" value="GLYCOSYLTRANSFERASE WBBK-RELATED"/>
    <property type="match status" value="1"/>
</dbReference>
<dbReference type="InterPro" id="IPR028098">
    <property type="entry name" value="Glyco_trans_4-like_N"/>
</dbReference>
<evidence type="ECO:0000259" key="2">
    <source>
        <dbReference type="Pfam" id="PF00534"/>
    </source>
</evidence>
<reference evidence="4 5" key="1">
    <citation type="journal article" date="2016" name="Nat. Commun.">
        <title>Thousands of microbial genomes shed light on interconnected biogeochemical processes in an aquifer system.</title>
        <authorList>
            <person name="Anantharaman K."/>
            <person name="Brown C.T."/>
            <person name="Hug L.A."/>
            <person name="Sharon I."/>
            <person name="Castelle C.J."/>
            <person name="Probst A.J."/>
            <person name="Thomas B.C."/>
            <person name="Singh A."/>
            <person name="Wilkins M.J."/>
            <person name="Karaoz U."/>
            <person name="Brodie E.L."/>
            <person name="Williams K.H."/>
            <person name="Hubbard S.S."/>
            <person name="Banfield J.F."/>
        </authorList>
    </citation>
    <scope>NUCLEOTIDE SEQUENCE [LARGE SCALE GENOMIC DNA]</scope>
</reference>
<gene>
    <name evidence="4" type="ORF">A2227_04650</name>
</gene>
<dbReference type="Pfam" id="PF13439">
    <property type="entry name" value="Glyco_transf_4"/>
    <property type="match status" value="1"/>
</dbReference>
<dbReference type="SUPFAM" id="SSF53756">
    <property type="entry name" value="UDP-Glycosyltransferase/glycogen phosphorylase"/>
    <property type="match status" value="1"/>
</dbReference>
<proteinExistence type="predicted"/>
<evidence type="ECO:0000313" key="5">
    <source>
        <dbReference type="Proteomes" id="UP000178367"/>
    </source>
</evidence>
<dbReference type="GO" id="GO:0009103">
    <property type="term" value="P:lipopolysaccharide biosynthetic process"/>
    <property type="evidence" value="ECO:0007669"/>
    <property type="project" value="TreeGrafter"/>
</dbReference>
<dbReference type="CDD" id="cd03809">
    <property type="entry name" value="GT4_MtfB-like"/>
    <property type="match status" value="1"/>
</dbReference>
<dbReference type="STRING" id="1797994.A2227_04650"/>
<dbReference type="PANTHER" id="PTHR46401:SF2">
    <property type="entry name" value="GLYCOSYLTRANSFERASE WBBK-RELATED"/>
    <property type="match status" value="1"/>
</dbReference>
<feature type="domain" description="Glycosyl transferase family 1" evidence="2">
    <location>
        <begin position="248"/>
        <end position="396"/>
    </location>
</feature>
<dbReference type="Proteomes" id="UP000178367">
    <property type="component" value="Unassembled WGS sequence"/>
</dbReference>
<sequence length="428" mass="49557">MVIGIDASRANREHKSGVEWYSYYLIRWLAKLDKDNQYILYTDAPLRGGLLDLRTKQYYPDQNGGEEIYDRKGYQIIKSPFNNFKAKILKWPFKYLWTQGRMSLEMLFCRPDILFVPAHTLPVVHPGKSIVTIHDIGFERERRLYQKEEMGPESTRARKLLNIFIKIFTLGKYRADTIDYFRWSTAYALKKAIKIITVSNFTKRELTSYFGADPDKIKVVYNGYNKEVYRKIDDEGGIRNVLEKYGIERPYLLYVGRIERKKNIPTLIEAFSILKENKDIKHKLILVGDASYGYDETKYMINEFDLSNEVIMPGWLPELDMPYLYNGADAFIFPSVYEGFGIPPLQAIACGIPVAASNSSSIPEVVGNAALLFNPDDPYDMAAVFKKIITDKNIRELLLIAGDEHIKNFSWEKCARETLKEITDMNSR</sequence>
<dbReference type="FunFam" id="3.40.50.2000:FF:000119">
    <property type="entry name" value="Glycosyl transferase group 1"/>
    <property type="match status" value="1"/>
</dbReference>
<evidence type="ECO:0008006" key="6">
    <source>
        <dbReference type="Google" id="ProtNLM"/>
    </source>
</evidence>
<protein>
    <recommendedName>
        <fullName evidence="6">Glycosyl transferase family 1 domain-containing protein</fullName>
    </recommendedName>
</protein>